<dbReference type="Pfam" id="PF20237">
    <property type="entry name" value="DUF6594"/>
    <property type="match status" value="1"/>
</dbReference>
<protein>
    <recommendedName>
        <fullName evidence="2">DUF6594 domain-containing protein</fullName>
    </recommendedName>
</protein>
<reference evidence="3" key="1">
    <citation type="journal article" date="2023" name="Mol. Phylogenet. Evol.">
        <title>Genome-scale phylogeny and comparative genomics of the fungal order Sordariales.</title>
        <authorList>
            <person name="Hensen N."/>
            <person name="Bonometti L."/>
            <person name="Westerberg I."/>
            <person name="Brannstrom I.O."/>
            <person name="Guillou S."/>
            <person name="Cros-Aarteil S."/>
            <person name="Calhoun S."/>
            <person name="Haridas S."/>
            <person name="Kuo A."/>
            <person name="Mondo S."/>
            <person name="Pangilinan J."/>
            <person name="Riley R."/>
            <person name="LaButti K."/>
            <person name="Andreopoulos B."/>
            <person name="Lipzen A."/>
            <person name="Chen C."/>
            <person name="Yan M."/>
            <person name="Daum C."/>
            <person name="Ng V."/>
            <person name="Clum A."/>
            <person name="Steindorff A."/>
            <person name="Ohm R.A."/>
            <person name="Martin F."/>
            <person name="Silar P."/>
            <person name="Natvig D.O."/>
            <person name="Lalanne C."/>
            <person name="Gautier V."/>
            <person name="Ament-Velasquez S.L."/>
            <person name="Kruys A."/>
            <person name="Hutchinson M.I."/>
            <person name="Powell A.J."/>
            <person name="Barry K."/>
            <person name="Miller A.N."/>
            <person name="Grigoriev I.V."/>
            <person name="Debuchy R."/>
            <person name="Gladieux P."/>
            <person name="Hiltunen Thoren M."/>
            <person name="Johannesson H."/>
        </authorList>
    </citation>
    <scope>NUCLEOTIDE SEQUENCE</scope>
    <source>
        <strain evidence="3">CBS 118394</strain>
    </source>
</reference>
<name>A0AAE0IUS1_9PEZI</name>
<feature type="transmembrane region" description="Helical" evidence="1">
    <location>
        <begin position="244"/>
        <end position="266"/>
    </location>
</feature>
<dbReference type="EMBL" id="JAUEDM010000001">
    <property type="protein sequence ID" value="KAK3331345.1"/>
    <property type="molecule type" value="Genomic_DNA"/>
</dbReference>
<evidence type="ECO:0000259" key="2">
    <source>
        <dbReference type="Pfam" id="PF20237"/>
    </source>
</evidence>
<keyword evidence="4" id="KW-1185">Reference proteome</keyword>
<feature type="transmembrane region" description="Helical" evidence="1">
    <location>
        <begin position="272"/>
        <end position="292"/>
    </location>
</feature>
<sequence>MALNQASTLDAVELSTMTSSVPVPSNDGFMSFKDSRHKARDEIHQHLSNNLFQHEDNRHSAKKLAQQAAALVLESGPVSNVLNIHTKTLARAKNNLLYTVPGNGPPTANEAVVMNLTVLHRLSLQALRTKLARYAVDILKTDSLCEDRAVEMTQLMNTYCNALRDLDYMKTKHSDNVKEDPFKLVNSLLRDVAIMDDVKLFHNDYDGVDVDRRRRQVLADDIADPALLGNSRGWEKERDVGRAFLGRLFFGIVGGVALVAPVVLMVHLNNVWVQLSVTSAAVVLFALGMSFYSGPGATPLALVGATAAYAAVLVVFVGTSPVDK</sequence>
<comment type="caution">
    <text evidence="3">The sequence shown here is derived from an EMBL/GenBank/DDBJ whole genome shotgun (WGS) entry which is preliminary data.</text>
</comment>
<proteinExistence type="predicted"/>
<keyword evidence="1" id="KW-0472">Membrane</keyword>
<accession>A0AAE0IUS1</accession>
<evidence type="ECO:0000256" key="1">
    <source>
        <dbReference type="SAM" id="Phobius"/>
    </source>
</evidence>
<keyword evidence="1" id="KW-1133">Transmembrane helix</keyword>
<gene>
    <name evidence="3" type="ORF">B0H66DRAFT_95742</name>
</gene>
<dbReference type="InterPro" id="IPR046529">
    <property type="entry name" value="DUF6594"/>
</dbReference>
<reference evidence="3" key="2">
    <citation type="submission" date="2023-06" db="EMBL/GenBank/DDBJ databases">
        <authorList>
            <consortium name="Lawrence Berkeley National Laboratory"/>
            <person name="Haridas S."/>
            <person name="Hensen N."/>
            <person name="Bonometti L."/>
            <person name="Westerberg I."/>
            <person name="Brannstrom I.O."/>
            <person name="Guillou S."/>
            <person name="Cros-Aarteil S."/>
            <person name="Calhoun S."/>
            <person name="Kuo A."/>
            <person name="Mondo S."/>
            <person name="Pangilinan J."/>
            <person name="Riley R."/>
            <person name="Labutti K."/>
            <person name="Andreopoulos B."/>
            <person name="Lipzen A."/>
            <person name="Chen C."/>
            <person name="Yanf M."/>
            <person name="Daum C."/>
            <person name="Ng V."/>
            <person name="Clum A."/>
            <person name="Steindorff A."/>
            <person name="Ohm R."/>
            <person name="Martin F."/>
            <person name="Silar P."/>
            <person name="Natvig D."/>
            <person name="Lalanne C."/>
            <person name="Gautier V."/>
            <person name="Ament-Velasquez S.L."/>
            <person name="Kruys A."/>
            <person name="Hutchinson M.I."/>
            <person name="Powell A.J."/>
            <person name="Barry K."/>
            <person name="Miller A.N."/>
            <person name="Grigoriev I.V."/>
            <person name="Debuchy R."/>
            <person name="Gladieux P."/>
            <person name="Thoren M.H."/>
            <person name="Johannesson H."/>
        </authorList>
    </citation>
    <scope>NUCLEOTIDE SEQUENCE</scope>
    <source>
        <strain evidence="3">CBS 118394</strain>
    </source>
</reference>
<dbReference type="Proteomes" id="UP001283341">
    <property type="component" value="Unassembled WGS sequence"/>
</dbReference>
<evidence type="ECO:0000313" key="4">
    <source>
        <dbReference type="Proteomes" id="UP001283341"/>
    </source>
</evidence>
<feature type="domain" description="DUF6594" evidence="2">
    <location>
        <begin position="121"/>
        <end position="314"/>
    </location>
</feature>
<keyword evidence="1" id="KW-0812">Transmembrane</keyword>
<dbReference type="AlphaFoldDB" id="A0AAE0IUS1"/>
<feature type="transmembrane region" description="Helical" evidence="1">
    <location>
        <begin position="299"/>
        <end position="318"/>
    </location>
</feature>
<evidence type="ECO:0000313" key="3">
    <source>
        <dbReference type="EMBL" id="KAK3331345.1"/>
    </source>
</evidence>
<organism evidence="3 4">
    <name type="scientific">Apodospora peruviana</name>
    <dbReference type="NCBI Taxonomy" id="516989"/>
    <lineage>
        <taxon>Eukaryota</taxon>
        <taxon>Fungi</taxon>
        <taxon>Dikarya</taxon>
        <taxon>Ascomycota</taxon>
        <taxon>Pezizomycotina</taxon>
        <taxon>Sordariomycetes</taxon>
        <taxon>Sordariomycetidae</taxon>
        <taxon>Sordariales</taxon>
        <taxon>Lasiosphaeriaceae</taxon>
        <taxon>Apodospora</taxon>
    </lineage>
</organism>